<dbReference type="KEGG" id="sapo:SAPIO_CDS1048"/>
<dbReference type="RefSeq" id="XP_016645972.1">
    <property type="nucleotide sequence ID" value="XM_016784063.1"/>
</dbReference>
<feature type="region of interest" description="Disordered" evidence="2">
    <location>
        <begin position="1"/>
        <end position="20"/>
    </location>
</feature>
<evidence type="ECO:0000313" key="3">
    <source>
        <dbReference type="EMBL" id="KEZ46173.1"/>
    </source>
</evidence>
<dbReference type="GeneID" id="27719680"/>
<comment type="caution">
    <text evidence="3">The sequence shown here is derived from an EMBL/GenBank/DDBJ whole genome shotgun (WGS) entry which is preliminary data.</text>
</comment>
<keyword evidence="1" id="KW-0175">Coiled coil</keyword>
<organism evidence="3 4">
    <name type="scientific">Pseudallescheria apiosperma</name>
    <name type="common">Scedosporium apiospermum</name>
    <dbReference type="NCBI Taxonomy" id="563466"/>
    <lineage>
        <taxon>Eukaryota</taxon>
        <taxon>Fungi</taxon>
        <taxon>Dikarya</taxon>
        <taxon>Ascomycota</taxon>
        <taxon>Pezizomycotina</taxon>
        <taxon>Sordariomycetes</taxon>
        <taxon>Hypocreomycetidae</taxon>
        <taxon>Microascales</taxon>
        <taxon>Microascaceae</taxon>
        <taxon>Scedosporium</taxon>
    </lineage>
</organism>
<dbReference type="HOGENOM" id="CLU_642747_0_0_1"/>
<proteinExistence type="predicted"/>
<evidence type="ECO:0000256" key="2">
    <source>
        <dbReference type="SAM" id="MobiDB-lite"/>
    </source>
</evidence>
<feature type="region of interest" description="Disordered" evidence="2">
    <location>
        <begin position="128"/>
        <end position="211"/>
    </location>
</feature>
<dbReference type="OrthoDB" id="4448936at2759"/>
<protein>
    <submittedName>
        <fullName evidence="3">Uncharacterized protein</fullName>
    </submittedName>
</protein>
<feature type="region of interest" description="Disordered" evidence="2">
    <location>
        <begin position="65"/>
        <end position="113"/>
    </location>
</feature>
<feature type="compositionally biased region" description="Low complexity" evidence="2">
    <location>
        <begin position="415"/>
        <end position="427"/>
    </location>
</feature>
<evidence type="ECO:0000313" key="4">
    <source>
        <dbReference type="Proteomes" id="UP000028545"/>
    </source>
</evidence>
<keyword evidence="4" id="KW-1185">Reference proteome</keyword>
<feature type="compositionally biased region" description="Acidic residues" evidence="2">
    <location>
        <begin position="154"/>
        <end position="168"/>
    </location>
</feature>
<feature type="compositionally biased region" description="Basic and acidic residues" evidence="2">
    <location>
        <begin position="169"/>
        <end position="185"/>
    </location>
</feature>
<name>A0A084GFR1_PSEDA</name>
<accession>A0A084GFR1</accession>
<sequence length="427" mass="47476">MQQPCIALGASNGHSSQPVWGPFPVAPSKIRPRILQAAQNRQRDASWLAPTLPRNDVLPIIIRGSPHETRRFSDRQMNGTDDPPPNLSQDEIEPIERAAAVVTPPPLPSPTLSSPVSLYRLGISPYSKQFSSPRAPGPPWLKSPSVEIGHDTSYDDQADDHDQADDSQDYEHEQTHEQTHEHANDGDVESNAAEHSGDSPSSEDPIALDSKDVLLQRLGDLMQRLNSDDTSFKDENLSALHSKVDEMEDVLEGSPHPLLRSQVSDLTNAIAEAPLLKPPAERKPVQIRRPKPAISAEDASRIAQEAEELSEHLTSIISRLQSRQEESEHIHALLIDRAERAAQRIIVLEDHVQNLQANLHEYDTELASLRIALKAIEVQCPPPSNMDEDLRRSIQKWKADWKSVKEKRASRSLRESSFLSSAPATPR</sequence>
<dbReference type="AlphaFoldDB" id="A0A084GFR1"/>
<reference evidence="3 4" key="1">
    <citation type="journal article" date="2014" name="Genome Announc.">
        <title>Draft genome sequence of the pathogenic fungus Scedosporium apiospermum.</title>
        <authorList>
            <person name="Vandeputte P."/>
            <person name="Ghamrawi S."/>
            <person name="Rechenmann M."/>
            <person name="Iltis A."/>
            <person name="Giraud S."/>
            <person name="Fleury M."/>
            <person name="Thornton C."/>
            <person name="Delhaes L."/>
            <person name="Meyer W."/>
            <person name="Papon N."/>
            <person name="Bouchara J.P."/>
        </authorList>
    </citation>
    <scope>NUCLEOTIDE SEQUENCE [LARGE SCALE GENOMIC DNA]</scope>
    <source>
        <strain evidence="3 4">IHEM 14462</strain>
    </source>
</reference>
<feature type="coiled-coil region" evidence="1">
    <location>
        <begin position="303"/>
        <end position="379"/>
    </location>
</feature>
<evidence type="ECO:0000256" key="1">
    <source>
        <dbReference type="SAM" id="Coils"/>
    </source>
</evidence>
<feature type="region of interest" description="Disordered" evidence="2">
    <location>
        <begin position="407"/>
        <end position="427"/>
    </location>
</feature>
<gene>
    <name evidence="3" type="ORF">SAPIO_CDS1048</name>
</gene>
<feature type="compositionally biased region" description="Basic and acidic residues" evidence="2">
    <location>
        <begin position="65"/>
        <end position="74"/>
    </location>
</feature>
<dbReference type="VEuPathDB" id="FungiDB:SAPIO_CDS1048"/>
<dbReference type="Proteomes" id="UP000028545">
    <property type="component" value="Unassembled WGS sequence"/>
</dbReference>
<dbReference type="EMBL" id="JOWA01000044">
    <property type="protein sequence ID" value="KEZ46173.1"/>
    <property type="molecule type" value="Genomic_DNA"/>
</dbReference>